<sequence length="480" mass="56783">MIRTLIHASENDNLYIYDHQFRLSILVHPEFRKAYEGSPDVHPYYLKKYEYLRKQGFFSKSKPVNFGTVNESMIKNNMAEVPQIVFETTDFCNLNCTYCALGDVYEGFDVRNQKKINTEHAITLLKYILDIKHKSKKNQLYISFFGGEPLFNGDFIKQIVEVANLLKSEKEIEIRYTMTTNATLLNKYIPFLVDNEFELLISLDGNEVNHSYRSYRGNKKNSFEKVIENIDMLQRDYPEYFINHVNFNAVLHNRNSVKDIYEFIYSRYHKIPRIAELNPCDVSPNKEELFNKMFHDKRKSEAEYIKDQSNHLPHEEMLQYKELTDFLKNYSINYYVSNIIDLFPGEKKYLPTSTCLPFWKKLMLTTNSKLALCEKVSYHKLTVGEVGETVMIDVPKITRQYNFYYEHVKEKCQQCYANKSCDICMFVMNNSNLNKLDAEEFKCEGFHDLGTFDRKLHRVFSFLEKYPEDNLSITENVVIV</sequence>
<evidence type="ECO:0000256" key="2">
    <source>
        <dbReference type="ARBA" id="ARBA00022691"/>
    </source>
</evidence>
<evidence type="ECO:0000256" key="3">
    <source>
        <dbReference type="ARBA" id="ARBA00022723"/>
    </source>
</evidence>
<dbReference type="RefSeq" id="WP_122375413.1">
    <property type="nucleotide sequence ID" value="NZ_BMPB01000016.1"/>
</dbReference>
<evidence type="ECO:0000313" key="8">
    <source>
        <dbReference type="EMBL" id="MBB4624851.1"/>
    </source>
</evidence>
<proteinExistence type="inferred from homology"/>
<dbReference type="Proteomes" id="UP000533637">
    <property type="component" value="Unassembled WGS sequence"/>
</dbReference>
<dbReference type="SFLD" id="SFLDS00029">
    <property type="entry name" value="Radical_SAM"/>
    <property type="match status" value="1"/>
</dbReference>
<keyword evidence="4" id="KW-0408">Iron</keyword>
<dbReference type="SFLD" id="SFLDG01386">
    <property type="entry name" value="main_SPASM_domain-containing"/>
    <property type="match status" value="1"/>
</dbReference>
<organism evidence="8 9">
    <name type="scientific">Parabacteroides faecis</name>
    <dbReference type="NCBI Taxonomy" id="1217282"/>
    <lineage>
        <taxon>Bacteria</taxon>
        <taxon>Pseudomonadati</taxon>
        <taxon>Bacteroidota</taxon>
        <taxon>Bacteroidia</taxon>
        <taxon>Bacteroidales</taxon>
        <taxon>Tannerellaceae</taxon>
        <taxon>Parabacteroides</taxon>
    </lineage>
</organism>
<dbReference type="SFLD" id="SFLDG01067">
    <property type="entry name" value="SPASM/twitch_domain_containing"/>
    <property type="match status" value="1"/>
</dbReference>
<dbReference type="PANTHER" id="PTHR43273:SF3">
    <property type="entry name" value="ANAEROBIC SULFATASE-MATURATING ENZYME HOMOLOG ASLB-RELATED"/>
    <property type="match status" value="1"/>
</dbReference>
<dbReference type="CDD" id="cd01335">
    <property type="entry name" value="Radical_SAM"/>
    <property type="match status" value="1"/>
</dbReference>
<dbReference type="PROSITE" id="PS51918">
    <property type="entry name" value="RADICAL_SAM"/>
    <property type="match status" value="1"/>
</dbReference>
<comment type="cofactor">
    <cofactor evidence="1">
        <name>[4Fe-4S] cluster</name>
        <dbReference type="ChEBI" id="CHEBI:49883"/>
    </cofactor>
</comment>
<dbReference type="SUPFAM" id="SSF102114">
    <property type="entry name" value="Radical SAM enzymes"/>
    <property type="match status" value="1"/>
</dbReference>
<comment type="caution">
    <text evidence="8">The sequence shown here is derived from an EMBL/GenBank/DDBJ whole genome shotgun (WGS) entry which is preliminary data.</text>
</comment>
<dbReference type="InterPro" id="IPR023867">
    <property type="entry name" value="Sulphatase_maturase_rSAM"/>
</dbReference>
<dbReference type="InterPro" id="IPR007197">
    <property type="entry name" value="rSAM"/>
</dbReference>
<dbReference type="InterPro" id="IPR058240">
    <property type="entry name" value="rSAM_sf"/>
</dbReference>
<keyword evidence="5" id="KW-0411">Iron-sulfur</keyword>
<evidence type="ECO:0000256" key="4">
    <source>
        <dbReference type="ARBA" id="ARBA00023004"/>
    </source>
</evidence>
<gene>
    <name evidence="8" type="ORF">GGQ57_004796</name>
</gene>
<dbReference type="InterPro" id="IPR026407">
    <property type="entry name" value="SAM_GG-Bacter"/>
</dbReference>
<accession>A0ABR6KTV6</accession>
<name>A0ABR6KTV6_9BACT</name>
<dbReference type="NCBIfam" id="TIGR04148">
    <property type="entry name" value="GG_samocin_CFB"/>
    <property type="match status" value="1"/>
</dbReference>
<reference evidence="8 9" key="1">
    <citation type="submission" date="2020-08" db="EMBL/GenBank/DDBJ databases">
        <title>Genomic Encyclopedia of Type Strains, Phase IV (KMG-IV): sequencing the most valuable type-strain genomes for metagenomic binning, comparative biology and taxonomic classification.</title>
        <authorList>
            <person name="Goeker M."/>
        </authorList>
    </citation>
    <scope>NUCLEOTIDE SEQUENCE [LARGE SCALE GENOMIC DNA]</scope>
    <source>
        <strain evidence="8 9">DSM 102983</strain>
    </source>
</reference>
<keyword evidence="3" id="KW-0479">Metal-binding</keyword>
<evidence type="ECO:0000256" key="5">
    <source>
        <dbReference type="ARBA" id="ARBA00023014"/>
    </source>
</evidence>
<keyword evidence="2" id="KW-0949">S-adenosyl-L-methionine</keyword>
<dbReference type="Gene3D" id="3.20.20.70">
    <property type="entry name" value="Aldolase class I"/>
    <property type="match status" value="1"/>
</dbReference>
<evidence type="ECO:0000259" key="7">
    <source>
        <dbReference type="PROSITE" id="PS51918"/>
    </source>
</evidence>
<evidence type="ECO:0000256" key="1">
    <source>
        <dbReference type="ARBA" id="ARBA00001966"/>
    </source>
</evidence>
<comment type="similarity">
    <text evidence="6">Belongs to the radical SAM superfamily. Anaerobic sulfatase-maturating enzyme family.</text>
</comment>
<dbReference type="PANTHER" id="PTHR43273">
    <property type="entry name" value="ANAEROBIC SULFATASE-MATURATING ENZYME HOMOLOG ASLB-RELATED"/>
    <property type="match status" value="1"/>
</dbReference>
<feature type="domain" description="Radical SAM core" evidence="7">
    <location>
        <begin position="78"/>
        <end position="315"/>
    </location>
</feature>
<dbReference type="EMBL" id="JACHOC010000012">
    <property type="protein sequence ID" value="MBB4624851.1"/>
    <property type="molecule type" value="Genomic_DNA"/>
</dbReference>
<dbReference type="SFLD" id="SFLDG01384">
    <property type="entry name" value="thioether_bond_formation_requi"/>
    <property type="match status" value="1"/>
</dbReference>
<dbReference type="InterPro" id="IPR013785">
    <property type="entry name" value="Aldolase_TIM"/>
</dbReference>
<protein>
    <recommendedName>
        <fullName evidence="7">Radical SAM core domain-containing protein</fullName>
    </recommendedName>
</protein>
<dbReference type="Pfam" id="PF04055">
    <property type="entry name" value="Radical_SAM"/>
    <property type="match status" value="1"/>
</dbReference>
<keyword evidence="9" id="KW-1185">Reference proteome</keyword>
<evidence type="ECO:0000256" key="6">
    <source>
        <dbReference type="ARBA" id="ARBA00023601"/>
    </source>
</evidence>
<evidence type="ECO:0000313" key="9">
    <source>
        <dbReference type="Proteomes" id="UP000533637"/>
    </source>
</evidence>